<feature type="region of interest" description="Disordered" evidence="1">
    <location>
        <begin position="28"/>
        <end position="49"/>
    </location>
</feature>
<organism evidence="2 3">
    <name type="scientific">Oryza meyeriana var. granulata</name>
    <dbReference type="NCBI Taxonomy" id="110450"/>
    <lineage>
        <taxon>Eukaryota</taxon>
        <taxon>Viridiplantae</taxon>
        <taxon>Streptophyta</taxon>
        <taxon>Embryophyta</taxon>
        <taxon>Tracheophyta</taxon>
        <taxon>Spermatophyta</taxon>
        <taxon>Magnoliopsida</taxon>
        <taxon>Liliopsida</taxon>
        <taxon>Poales</taxon>
        <taxon>Poaceae</taxon>
        <taxon>BOP clade</taxon>
        <taxon>Oryzoideae</taxon>
        <taxon>Oryzeae</taxon>
        <taxon>Oryzinae</taxon>
        <taxon>Oryza</taxon>
        <taxon>Oryza meyeriana</taxon>
    </lineage>
</organism>
<sequence>MESSVAGEGSGNCSGVRGRRIAAQRRWRLPGRGPAQRQRRTAAEDVRSETAMTTRSTKILVSFSFLVLTVDADGRDNLLAATSGSLAPPRSRWVDTEEQSCSRRLNLGVGAGEHGAHRQIQTLSPAIATGGETLVADRRWDTGVSGDLRWVHRALPRHATRGGG</sequence>
<dbReference type="Proteomes" id="UP000479710">
    <property type="component" value="Unassembled WGS sequence"/>
</dbReference>
<keyword evidence="3" id="KW-1185">Reference proteome</keyword>
<proteinExistence type="predicted"/>
<accession>A0A6G1EEM9</accession>
<dbReference type="AlphaFoldDB" id="A0A6G1EEM9"/>
<name>A0A6G1EEM9_9ORYZ</name>
<comment type="caution">
    <text evidence="2">The sequence shown here is derived from an EMBL/GenBank/DDBJ whole genome shotgun (WGS) entry which is preliminary data.</text>
</comment>
<evidence type="ECO:0000256" key="1">
    <source>
        <dbReference type="SAM" id="MobiDB-lite"/>
    </source>
</evidence>
<evidence type="ECO:0000313" key="2">
    <source>
        <dbReference type="EMBL" id="KAF0922393.1"/>
    </source>
</evidence>
<evidence type="ECO:0000313" key="3">
    <source>
        <dbReference type="Proteomes" id="UP000479710"/>
    </source>
</evidence>
<dbReference type="EMBL" id="SPHZ02000004">
    <property type="protein sequence ID" value="KAF0922393.1"/>
    <property type="molecule type" value="Genomic_DNA"/>
</dbReference>
<reference evidence="2 3" key="1">
    <citation type="submission" date="2019-11" db="EMBL/GenBank/DDBJ databases">
        <title>Whole genome sequence of Oryza granulata.</title>
        <authorList>
            <person name="Li W."/>
        </authorList>
    </citation>
    <scope>NUCLEOTIDE SEQUENCE [LARGE SCALE GENOMIC DNA]</scope>
    <source>
        <strain evidence="3">cv. Menghai</strain>
        <tissue evidence="2">Leaf</tissue>
    </source>
</reference>
<protein>
    <submittedName>
        <fullName evidence="2">Uncharacterized protein</fullName>
    </submittedName>
</protein>
<gene>
    <name evidence="2" type="ORF">E2562_034547</name>
</gene>